<comment type="caution">
    <text evidence="6">The sequence shown here is derived from an EMBL/GenBank/DDBJ whole genome shotgun (WGS) entry which is preliminary data.</text>
</comment>
<reference evidence="6 7" key="1">
    <citation type="submission" date="2017-09" db="EMBL/GenBank/DDBJ databases">
        <title>Depth-based differentiation of microbial function through sediment-hosted aquifers and enrichment of novel symbionts in the deep terrestrial subsurface.</title>
        <authorList>
            <person name="Probst A.J."/>
            <person name="Ladd B."/>
            <person name="Jarett J.K."/>
            <person name="Geller-Mcgrath D.E."/>
            <person name="Sieber C.M."/>
            <person name="Emerson J.B."/>
            <person name="Anantharaman K."/>
            <person name="Thomas B.C."/>
            <person name="Malmstrom R."/>
            <person name="Stieglmeier M."/>
            <person name="Klingl A."/>
            <person name="Woyke T."/>
            <person name="Ryan C.M."/>
            <person name="Banfield J.F."/>
        </authorList>
    </citation>
    <scope>NUCLEOTIDE SEQUENCE [LARGE SCALE GENOMIC DNA]</scope>
    <source>
        <strain evidence="6">CG23_combo_of_CG06-09_8_20_14_all_48_7</strain>
    </source>
</reference>
<dbReference type="InterPro" id="IPR052561">
    <property type="entry name" value="ComplexI_Subunit1"/>
</dbReference>
<evidence type="ECO:0008006" key="8">
    <source>
        <dbReference type="Google" id="ProtNLM"/>
    </source>
</evidence>
<keyword evidence="2 5" id="KW-0812">Transmembrane</keyword>
<evidence type="ECO:0000313" key="7">
    <source>
        <dbReference type="Proteomes" id="UP000230392"/>
    </source>
</evidence>
<proteinExistence type="predicted"/>
<dbReference type="GO" id="GO:0005886">
    <property type="term" value="C:plasma membrane"/>
    <property type="evidence" value="ECO:0007669"/>
    <property type="project" value="TreeGrafter"/>
</dbReference>
<keyword evidence="3 5" id="KW-1133">Transmembrane helix</keyword>
<feature type="transmembrane region" description="Helical" evidence="5">
    <location>
        <begin position="32"/>
        <end position="50"/>
    </location>
</feature>
<protein>
    <recommendedName>
        <fullName evidence="8">NADH-quinone oxidoreductase subunit H</fullName>
    </recommendedName>
</protein>
<evidence type="ECO:0000256" key="2">
    <source>
        <dbReference type="ARBA" id="ARBA00022692"/>
    </source>
</evidence>
<organism evidence="6 7">
    <name type="scientific">bacterium (Candidatus Ratteibacteria) CG23_combo_of_CG06-09_8_20_14_all_48_7</name>
    <dbReference type="NCBI Taxonomy" id="2014292"/>
    <lineage>
        <taxon>Bacteria</taxon>
        <taxon>Candidatus Ratteibacteria</taxon>
    </lineage>
</organism>
<keyword evidence="4 5" id="KW-0472">Membrane</keyword>
<dbReference type="PANTHER" id="PTHR43359:SF1">
    <property type="entry name" value="FORMATE HYDROGENLYASE SUBUNIT 4-RELATED"/>
    <property type="match status" value="1"/>
</dbReference>
<dbReference type="AlphaFoldDB" id="A0A2G9Y927"/>
<feature type="transmembrane region" description="Helical" evidence="5">
    <location>
        <begin position="155"/>
        <end position="172"/>
    </location>
</feature>
<feature type="transmembrane region" description="Helical" evidence="5">
    <location>
        <begin position="62"/>
        <end position="82"/>
    </location>
</feature>
<evidence type="ECO:0000256" key="3">
    <source>
        <dbReference type="ARBA" id="ARBA00022989"/>
    </source>
</evidence>
<comment type="subcellular location">
    <subcellularLocation>
        <location evidence="1">Membrane</location>
        <topology evidence="1">Multi-pass membrane protein</topology>
    </subcellularLocation>
</comment>
<feature type="transmembrane region" description="Helical" evidence="5">
    <location>
        <begin position="94"/>
        <end position="116"/>
    </location>
</feature>
<evidence type="ECO:0000256" key="1">
    <source>
        <dbReference type="ARBA" id="ARBA00004141"/>
    </source>
</evidence>
<evidence type="ECO:0000313" key="6">
    <source>
        <dbReference type="EMBL" id="PIP15736.1"/>
    </source>
</evidence>
<dbReference type="EMBL" id="PCRF01000249">
    <property type="protein sequence ID" value="PIP15736.1"/>
    <property type="molecule type" value="Genomic_DNA"/>
</dbReference>
<evidence type="ECO:0000256" key="5">
    <source>
        <dbReference type="SAM" id="Phobius"/>
    </source>
</evidence>
<dbReference type="Proteomes" id="UP000230392">
    <property type="component" value="Unassembled WGS sequence"/>
</dbReference>
<sequence>MAVTLVSTILGLAIFFPAAGFGGDLIVVVYLLVIPSLAIILGGFAAGNPLSSVGASREMKLIIAYELPFIVAIAVPVIKAGYSLNLSQIMLFQQAHGAFIGTPSGFIAFLISLLVIQAKLAYIPFDVPEAETEIMAGPYLEYSGGLLGLFKLTRAMLLFVLPLFLIVLFWSGVSLSSWHLLAGLLKMVLILLLIVVIKNTNPRLRIDQVLRFFWGRCFLLVIFAVLLAYLGL</sequence>
<feature type="transmembrane region" description="Helical" evidence="5">
    <location>
        <begin position="178"/>
        <end position="197"/>
    </location>
</feature>
<name>A0A2G9Y927_9BACT</name>
<dbReference type="InterPro" id="IPR018086">
    <property type="entry name" value="NADH_UbQ_OxRdtase_su1_CS"/>
</dbReference>
<gene>
    <name evidence="6" type="ORF">COX46_05110</name>
</gene>
<dbReference type="InterPro" id="IPR001694">
    <property type="entry name" value="NADH_UbQ_OxRdtase_su1/FPO"/>
</dbReference>
<accession>A0A2G9Y927</accession>
<dbReference type="Pfam" id="PF00146">
    <property type="entry name" value="NADHdh"/>
    <property type="match status" value="1"/>
</dbReference>
<dbReference type="PANTHER" id="PTHR43359">
    <property type="entry name" value="FORMATE HYDROGENLYASE SUBUNIT 4"/>
    <property type="match status" value="1"/>
</dbReference>
<feature type="transmembrane region" description="Helical" evidence="5">
    <location>
        <begin position="209"/>
        <end position="230"/>
    </location>
</feature>
<dbReference type="PROSITE" id="PS00668">
    <property type="entry name" value="COMPLEX1_ND1_2"/>
    <property type="match status" value="1"/>
</dbReference>
<evidence type="ECO:0000256" key="4">
    <source>
        <dbReference type="ARBA" id="ARBA00023136"/>
    </source>
</evidence>